<dbReference type="InterPro" id="IPR012394">
    <property type="entry name" value="Aldehyde_DH_NAD(P)"/>
</dbReference>
<dbReference type="PANTHER" id="PTHR43570">
    <property type="entry name" value="ALDEHYDE DEHYDROGENASE"/>
    <property type="match status" value="1"/>
</dbReference>
<dbReference type="PIRSF" id="PIRSF036492">
    <property type="entry name" value="ALDH"/>
    <property type="match status" value="1"/>
</dbReference>
<evidence type="ECO:0000256" key="5">
    <source>
        <dbReference type="PIRSR" id="PIRSR036492-1"/>
    </source>
</evidence>
<reference evidence="7 8" key="1">
    <citation type="submission" date="2017-05" db="EMBL/GenBank/DDBJ databases">
        <title>Genome of Polynucleobacter sp. MWH-Feld-100.</title>
        <authorList>
            <person name="Hahn M.W."/>
        </authorList>
    </citation>
    <scope>NUCLEOTIDE SEQUENCE [LARGE SCALE GENOMIC DNA]</scope>
    <source>
        <strain evidence="7 8">MWH-Feld-100</strain>
    </source>
</reference>
<evidence type="ECO:0000256" key="3">
    <source>
        <dbReference type="ARBA" id="ARBA00023027"/>
    </source>
</evidence>
<dbReference type="AlphaFoldDB" id="A0A254PXE9"/>
<sequence length="465" mass="51042">MNRFTIQLDEIKAAYAAESNPTLEVRLERINRIEKMIAANEEKICKVLEADFGVRHPIETRLAEFQMVYQAAKYARKHLKEWMRPVRMETPSFMGSSEAWTESQSIGVVGIISAWNYPIQLALVPAIAALAAGNRVWLKPSDRCSRTSGFLAGLIQEYFHPSEFCVTTGGIDVAEQFAALPFNHLLFTGSEATGKKVMRAAAENLTPVTLELGGKTPAIIDSTAKLQEAASAIIYGKLLNSGQTCIAPDYVLVERGRQDAFIQELQAAAQSQFSNPEELTGPIDDAQLQYWQHLVSDAVDRGAKAIPLLNNPSAGARRFEPVALVDVSPQARVLHEEIFGPILPIVTIADTATAIAYINNRINPLALYWFGKDKKNMRRVLEETRSGGVTINDTLLHAAVESLPFGGIGASGMGAYHGKAGFDTFSHHKPILQVRGLLGSNLLKGTKPAHPPYSKKTERLLKRLK</sequence>
<dbReference type="CDD" id="cd07133">
    <property type="entry name" value="ALDH_CALDH_CalB"/>
    <property type="match status" value="1"/>
</dbReference>
<dbReference type="Gene3D" id="3.40.605.10">
    <property type="entry name" value="Aldehyde Dehydrogenase, Chain A, domain 1"/>
    <property type="match status" value="1"/>
</dbReference>
<proteinExistence type="inferred from homology"/>
<accession>A0A254PXE9</accession>
<dbReference type="Pfam" id="PF00171">
    <property type="entry name" value="Aldedh"/>
    <property type="match status" value="1"/>
</dbReference>
<dbReference type="OrthoDB" id="6187633at2"/>
<dbReference type="GO" id="GO:0006081">
    <property type="term" value="P:aldehyde metabolic process"/>
    <property type="evidence" value="ECO:0007669"/>
    <property type="project" value="InterPro"/>
</dbReference>
<evidence type="ECO:0000313" key="8">
    <source>
        <dbReference type="Proteomes" id="UP000197528"/>
    </source>
</evidence>
<dbReference type="InterPro" id="IPR016163">
    <property type="entry name" value="Ald_DH_C"/>
</dbReference>
<name>A0A254PXE9_9BURK</name>
<evidence type="ECO:0000259" key="6">
    <source>
        <dbReference type="Pfam" id="PF00171"/>
    </source>
</evidence>
<protein>
    <recommendedName>
        <fullName evidence="4">Aldehyde dehydrogenase</fullName>
    </recommendedName>
</protein>
<keyword evidence="2 4" id="KW-0560">Oxidoreductase</keyword>
<feature type="domain" description="Aldehyde dehydrogenase" evidence="6">
    <location>
        <begin position="13"/>
        <end position="429"/>
    </location>
</feature>
<gene>
    <name evidence="7" type="ORF">CBI31_02120</name>
</gene>
<dbReference type="GO" id="GO:0005737">
    <property type="term" value="C:cytoplasm"/>
    <property type="evidence" value="ECO:0007669"/>
    <property type="project" value="TreeGrafter"/>
</dbReference>
<dbReference type="InterPro" id="IPR016161">
    <property type="entry name" value="Ald_DH/histidinol_DH"/>
</dbReference>
<keyword evidence="8" id="KW-1185">Reference proteome</keyword>
<comment type="caution">
    <text evidence="7">The sequence shown here is derived from an EMBL/GenBank/DDBJ whole genome shotgun (WGS) entry which is preliminary data.</text>
</comment>
<dbReference type="InterPro" id="IPR016162">
    <property type="entry name" value="Ald_DH_N"/>
</dbReference>
<dbReference type="RefSeq" id="WP_088524763.1">
    <property type="nucleotide sequence ID" value="NZ_NGUP01000001.1"/>
</dbReference>
<comment type="similarity">
    <text evidence="1 4">Belongs to the aldehyde dehydrogenase family.</text>
</comment>
<organism evidence="7 8">
    <name type="scientific">Polynucleobacter campilacus</name>
    <dbReference type="NCBI Taxonomy" id="1743163"/>
    <lineage>
        <taxon>Bacteria</taxon>
        <taxon>Pseudomonadati</taxon>
        <taxon>Pseudomonadota</taxon>
        <taxon>Betaproteobacteria</taxon>
        <taxon>Burkholderiales</taxon>
        <taxon>Burkholderiaceae</taxon>
        <taxon>Polynucleobacter</taxon>
    </lineage>
</organism>
<evidence type="ECO:0000256" key="2">
    <source>
        <dbReference type="ARBA" id="ARBA00023002"/>
    </source>
</evidence>
<evidence type="ECO:0000256" key="4">
    <source>
        <dbReference type="PIRNR" id="PIRNR036492"/>
    </source>
</evidence>
<dbReference type="Proteomes" id="UP000197528">
    <property type="component" value="Unassembled WGS sequence"/>
</dbReference>
<dbReference type="GO" id="GO:0004029">
    <property type="term" value="F:aldehyde dehydrogenase (NAD+) activity"/>
    <property type="evidence" value="ECO:0007669"/>
    <property type="project" value="TreeGrafter"/>
</dbReference>
<feature type="active site" evidence="5">
    <location>
        <position position="211"/>
    </location>
</feature>
<evidence type="ECO:0000313" key="7">
    <source>
        <dbReference type="EMBL" id="OWS71239.1"/>
    </source>
</evidence>
<dbReference type="PROSITE" id="PS00070">
    <property type="entry name" value="ALDEHYDE_DEHYDR_CYS"/>
    <property type="match status" value="1"/>
</dbReference>
<evidence type="ECO:0000256" key="1">
    <source>
        <dbReference type="ARBA" id="ARBA00009986"/>
    </source>
</evidence>
<dbReference type="PANTHER" id="PTHR43570:SF20">
    <property type="entry name" value="ALDEHYDE DEHYDROGENASE ALDX-RELATED"/>
    <property type="match status" value="1"/>
</dbReference>
<keyword evidence="3" id="KW-0520">NAD</keyword>
<dbReference type="SUPFAM" id="SSF53720">
    <property type="entry name" value="ALDH-like"/>
    <property type="match status" value="1"/>
</dbReference>
<feature type="active site" evidence="5">
    <location>
        <position position="245"/>
    </location>
</feature>
<dbReference type="Gene3D" id="3.40.309.10">
    <property type="entry name" value="Aldehyde Dehydrogenase, Chain A, domain 2"/>
    <property type="match status" value="1"/>
</dbReference>
<dbReference type="InterPro" id="IPR016160">
    <property type="entry name" value="Ald_DH_CS_CYS"/>
</dbReference>
<dbReference type="InterPro" id="IPR015590">
    <property type="entry name" value="Aldehyde_DH_dom"/>
</dbReference>
<dbReference type="EMBL" id="NGUP01000001">
    <property type="protein sequence ID" value="OWS71239.1"/>
    <property type="molecule type" value="Genomic_DNA"/>
</dbReference>